<dbReference type="InterPro" id="IPR009776">
    <property type="entry name" value="Spore_0_M"/>
</dbReference>
<dbReference type="AlphaFoldDB" id="A0A8I1ABF9"/>
<gene>
    <name evidence="1" type="ORF">I8U20_05925</name>
</gene>
<keyword evidence="2" id="KW-1185">Reference proteome</keyword>
<dbReference type="PANTHER" id="PTHR40053">
    <property type="entry name" value="SPORULATION-CONTROL PROTEIN SPO0M"/>
    <property type="match status" value="1"/>
</dbReference>
<comment type="caution">
    <text evidence="1">The sequence shown here is derived from an EMBL/GenBank/DDBJ whole genome shotgun (WGS) entry which is preliminary data.</text>
</comment>
<evidence type="ECO:0000313" key="2">
    <source>
        <dbReference type="Proteomes" id="UP000633619"/>
    </source>
</evidence>
<dbReference type="PANTHER" id="PTHR40053:SF1">
    <property type="entry name" value="SPORULATION-CONTROL PROTEIN SPO0M"/>
    <property type="match status" value="1"/>
</dbReference>
<organism evidence="1 2">
    <name type="scientific">Thermoactinomyces intermedius</name>
    <dbReference type="NCBI Taxonomy" id="2024"/>
    <lineage>
        <taxon>Bacteria</taxon>
        <taxon>Bacillati</taxon>
        <taxon>Bacillota</taxon>
        <taxon>Bacilli</taxon>
        <taxon>Bacillales</taxon>
        <taxon>Thermoactinomycetaceae</taxon>
        <taxon>Thermoactinomyces</taxon>
    </lineage>
</organism>
<dbReference type="Pfam" id="PF07070">
    <property type="entry name" value="Spo0M"/>
    <property type="match status" value="1"/>
</dbReference>
<dbReference type="Proteomes" id="UP000633619">
    <property type="component" value="Unassembled WGS sequence"/>
</dbReference>
<reference evidence="1 2" key="1">
    <citation type="submission" date="2020-12" db="EMBL/GenBank/DDBJ databases">
        <title>WGS of Thermoactinomyces spp.</title>
        <authorList>
            <person name="Cheng K."/>
        </authorList>
    </citation>
    <scope>NUCLEOTIDE SEQUENCE [LARGE SCALE GENOMIC DNA]</scope>
    <source>
        <strain evidence="2">CICC 10671\DSM 43846</strain>
    </source>
</reference>
<sequence>MMFKTLLAKMGKGGAQMDLILEKDQVHLGDQVKGKLLIRGGIIDQEIHQIATDLMIHIRMEQQVHSYSIATFPFHSPCSVRPSEEITFPFSFRLPSNLLVSGYTVSYQFVTRLEVGTGEKHTKTDPVIITPPRSFQPLLNALEQLGFHEKYGSRSYDGKMQTFEFNPTSFLKKKVRELEMAVAIGKETVYMLVQLPSLKACREIKLKREWFNQPERLKNFLQASLWEMVYYPEQCPHSKEMFYKKYCSLPGSIGAFAGEWSDHYEHPDWVFNQKKA</sequence>
<dbReference type="RefSeq" id="WP_181732521.1">
    <property type="nucleotide sequence ID" value="NZ_JACEIR010000008.1"/>
</dbReference>
<protein>
    <submittedName>
        <fullName evidence="1">Sporulation protein</fullName>
    </submittedName>
</protein>
<dbReference type="EMBL" id="JAECVW010000002">
    <property type="protein sequence ID" value="MBH8594866.1"/>
    <property type="molecule type" value="Genomic_DNA"/>
</dbReference>
<proteinExistence type="predicted"/>
<evidence type="ECO:0000313" key="1">
    <source>
        <dbReference type="EMBL" id="MBH8594866.1"/>
    </source>
</evidence>
<accession>A0A8I1ABF9</accession>
<name>A0A8I1ABF9_THEIN</name>